<evidence type="ECO:0000256" key="6">
    <source>
        <dbReference type="ARBA" id="ARBA00024867"/>
    </source>
</evidence>
<dbReference type="PANTHER" id="PTHR43214:SF40">
    <property type="entry name" value="TRANSCRIPTIONAL REGULATORY PROTEIN LNRK"/>
    <property type="match status" value="1"/>
</dbReference>
<evidence type="ECO:0000256" key="4">
    <source>
        <dbReference type="ARBA" id="ARBA00023125"/>
    </source>
</evidence>
<accession>A0A1G5L009</accession>
<gene>
    <name evidence="10" type="ORF">SAMN03080606_03898</name>
</gene>
<evidence type="ECO:0000256" key="1">
    <source>
        <dbReference type="ARBA" id="ARBA00018672"/>
    </source>
</evidence>
<evidence type="ECO:0000256" key="7">
    <source>
        <dbReference type="PROSITE-ProRule" id="PRU00169"/>
    </source>
</evidence>
<dbReference type="Pfam" id="PF00072">
    <property type="entry name" value="Response_reg"/>
    <property type="match status" value="1"/>
</dbReference>
<protein>
    <recommendedName>
        <fullName evidence="1">Stage 0 sporulation protein A homolog</fullName>
    </recommendedName>
</protein>
<sequence>MKVLIVDDDALIRDSLKIILELEEDFHVVAVASNGQEALNICSDNNVDLILMDIRMPVMDGVLATKEIKNRYNNIKIIILTTFMDDEYIKEALKNGAEGYILKSQSSDSIIESLKMVMKGNVVFEKEVATTLKTIISNEKPKQACKGDFTEREMEIMKLVGEGLSNREIAAKLYLSEGTARNYVTNLLEKLRLRDRTQLAIFYIKNIE</sequence>
<feature type="modified residue" description="4-aspartylphosphate" evidence="7">
    <location>
        <position position="53"/>
    </location>
</feature>
<proteinExistence type="predicted"/>
<keyword evidence="2 7" id="KW-0597">Phosphoprotein</keyword>
<dbReference type="PROSITE" id="PS50043">
    <property type="entry name" value="HTH_LUXR_2"/>
    <property type="match status" value="1"/>
</dbReference>
<dbReference type="InterPro" id="IPR011006">
    <property type="entry name" value="CheY-like_superfamily"/>
</dbReference>
<dbReference type="STRING" id="1120976.SAMN03080606_03898"/>
<dbReference type="InterPro" id="IPR000792">
    <property type="entry name" value="Tscrpt_reg_LuxR_C"/>
</dbReference>
<dbReference type="InterPro" id="IPR016032">
    <property type="entry name" value="Sig_transdc_resp-reg_C-effctor"/>
</dbReference>
<keyword evidence="3" id="KW-0805">Transcription regulation</keyword>
<dbReference type="SMART" id="SM00421">
    <property type="entry name" value="HTH_LUXR"/>
    <property type="match status" value="1"/>
</dbReference>
<dbReference type="PROSITE" id="PS50110">
    <property type="entry name" value="RESPONSE_REGULATORY"/>
    <property type="match status" value="1"/>
</dbReference>
<dbReference type="GO" id="GO:0006355">
    <property type="term" value="P:regulation of DNA-templated transcription"/>
    <property type="evidence" value="ECO:0007669"/>
    <property type="project" value="InterPro"/>
</dbReference>
<evidence type="ECO:0000256" key="2">
    <source>
        <dbReference type="ARBA" id="ARBA00022553"/>
    </source>
</evidence>
<dbReference type="GO" id="GO:0003677">
    <property type="term" value="F:DNA binding"/>
    <property type="evidence" value="ECO:0007669"/>
    <property type="project" value="UniProtKB-KW"/>
</dbReference>
<dbReference type="SMART" id="SM00448">
    <property type="entry name" value="REC"/>
    <property type="match status" value="1"/>
</dbReference>
<comment type="function">
    <text evidence="6">May play the central regulatory role in sporulation. It may be an element of the effector pathway responsible for the activation of sporulation genes in response to nutritional stress. Spo0A may act in concert with spo0H (a sigma factor) to control the expression of some genes that are critical to the sporulation process.</text>
</comment>
<dbReference type="InterPro" id="IPR058245">
    <property type="entry name" value="NreC/VraR/RcsB-like_REC"/>
</dbReference>
<dbReference type="Proteomes" id="UP000198636">
    <property type="component" value="Unassembled WGS sequence"/>
</dbReference>
<dbReference type="Gene3D" id="3.40.50.2300">
    <property type="match status" value="1"/>
</dbReference>
<dbReference type="InterPro" id="IPR039420">
    <property type="entry name" value="WalR-like"/>
</dbReference>
<evidence type="ECO:0000256" key="5">
    <source>
        <dbReference type="ARBA" id="ARBA00023163"/>
    </source>
</evidence>
<evidence type="ECO:0000313" key="10">
    <source>
        <dbReference type="EMBL" id="SCZ05761.1"/>
    </source>
</evidence>
<evidence type="ECO:0000259" key="9">
    <source>
        <dbReference type="PROSITE" id="PS50110"/>
    </source>
</evidence>
<keyword evidence="11" id="KW-1185">Reference proteome</keyword>
<reference evidence="10 11" key="1">
    <citation type="submission" date="2016-10" db="EMBL/GenBank/DDBJ databases">
        <authorList>
            <person name="de Groot N.N."/>
        </authorList>
    </citation>
    <scope>NUCLEOTIDE SEQUENCE [LARGE SCALE GENOMIC DNA]</scope>
    <source>
        <strain evidence="10 11">DSM 18978</strain>
    </source>
</reference>
<dbReference type="CDD" id="cd06170">
    <property type="entry name" value="LuxR_C_like"/>
    <property type="match status" value="1"/>
</dbReference>
<organism evidence="10 11">
    <name type="scientific">Alkaliphilus peptidifermentans DSM 18978</name>
    <dbReference type="NCBI Taxonomy" id="1120976"/>
    <lineage>
        <taxon>Bacteria</taxon>
        <taxon>Bacillati</taxon>
        <taxon>Bacillota</taxon>
        <taxon>Clostridia</taxon>
        <taxon>Peptostreptococcales</taxon>
        <taxon>Natronincolaceae</taxon>
        <taxon>Alkaliphilus</taxon>
    </lineage>
</organism>
<dbReference type="CDD" id="cd17535">
    <property type="entry name" value="REC_NarL-like"/>
    <property type="match status" value="1"/>
</dbReference>
<feature type="domain" description="HTH luxR-type" evidence="8">
    <location>
        <begin position="142"/>
        <end position="207"/>
    </location>
</feature>
<keyword evidence="4" id="KW-0238">DNA-binding</keyword>
<dbReference type="Pfam" id="PF00196">
    <property type="entry name" value="GerE"/>
    <property type="match status" value="1"/>
</dbReference>
<dbReference type="EMBL" id="FMUS01000034">
    <property type="protein sequence ID" value="SCZ05761.1"/>
    <property type="molecule type" value="Genomic_DNA"/>
</dbReference>
<evidence type="ECO:0000256" key="3">
    <source>
        <dbReference type="ARBA" id="ARBA00023015"/>
    </source>
</evidence>
<dbReference type="SUPFAM" id="SSF46894">
    <property type="entry name" value="C-terminal effector domain of the bipartite response regulators"/>
    <property type="match status" value="1"/>
</dbReference>
<dbReference type="PRINTS" id="PR00038">
    <property type="entry name" value="HTHLUXR"/>
</dbReference>
<keyword evidence="5" id="KW-0804">Transcription</keyword>
<dbReference type="PANTHER" id="PTHR43214">
    <property type="entry name" value="TWO-COMPONENT RESPONSE REGULATOR"/>
    <property type="match status" value="1"/>
</dbReference>
<dbReference type="OrthoDB" id="9779069at2"/>
<evidence type="ECO:0000313" key="11">
    <source>
        <dbReference type="Proteomes" id="UP000198636"/>
    </source>
</evidence>
<dbReference type="SUPFAM" id="SSF52172">
    <property type="entry name" value="CheY-like"/>
    <property type="match status" value="1"/>
</dbReference>
<name>A0A1G5L009_9FIRM</name>
<dbReference type="AlphaFoldDB" id="A0A1G5L009"/>
<dbReference type="InterPro" id="IPR001789">
    <property type="entry name" value="Sig_transdc_resp-reg_receiver"/>
</dbReference>
<feature type="domain" description="Response regulatory" evidence="9">
    <location>
        <begin position="2"/>
        <end position="118"/>
    </location>
</feature>
<evidence type="ECO:0000259" key="8">
    <source>
        <dbReference type="PROSITE" id="PS50043"/>
    </source>
</evidence>
<dbReference type="GO" id="GO:0000160">
    <property type="term" value="P:phosphorelay signal transduction system"/>
    <property type="evidence" value="ECO:0007669"/>
    <property type="project" value="InterPro"/>
</dbReference>